<accession>A0A433ZVI8</accession>
<dbReference type="PRINTS" id="PR00830">
    <property type="entry name" value="ENDOLAPTASE"/>
</dbReference>
<dbReference type="InterPro" id="IPR027417">
    <property type="entry name" value="P-loop_NTPase"/>
</dbReference>
<dbReference type="Gene3D" id="3.40.50.300">
    <property type="entry name" value="P-loop containing nucleotide triphosphate hydrolases"/>
    <property type="match status" value="1"/>
</dbReference>
<sequence>MNIKQLTWQALLPDENSYRTILETASELPAQQAGIVQPRLQESLSLFSHPAAKRRFMLVKSDESECYLNTIAQLLPPEIKLRQKHTMGGEYHFDNHRFIFTPADNGHFSAVQPFAVCDWTEPEQLFGQVYTHNQHVQLQPGLIHQVNGGFLIMSLRSLLAQPLMWLRLKQMVCAQRFDWLAHSEQHPLPFPADSMPLDLRVIVVGDRLSLDEFMLSEPELSEEALYGEYEFDCQLEETEQLTVWCQFVNGLLKQNQLPPLSADGWYELLRQGMRFQEDKKALPLDLTWLTTLLRDAATLLPAETITAEALRKIKDNRSWRHGYLADRGLDEILQGQVYIQTQGSAVGQINGLSVLQYPGHPDATGEPSRITCVAHIGDGEFVDVERKSELGGNIHAKGMMIMQAYLIAELKLEQPFPFSTSVVFEQSYGEVDGDSASLAELCALISALSWQPVDQQIAVTGSVDQFGFVQAIGGVNEKIEGFFRLCQARGLTGKQGVIIPASNERHLVLADDVVEAVRQGEFHIWTAGHVSQAASHLMNMPYYEEEGNPSGEHLLAIIQDRIFLANNQDKPRNSWFSRWWK</sequence>
<dbReference type="PROSITE" id="PS51786">
    <property type="entry name" value="LON_PROTEOLYTIC"/>
    <property type="match status" value="1"/>
</dbReference>
<comment type="similarity">
    <text evidence="2">Belongs to the peptidase S16 family.</text>
</comment>
<comment type="catalytic activity">
    <reaction evidence="2">
        <text>Hydrolysis of proteins in presence of ATP.</text>
        <dbReference type="EC" id="3.4.21.53"/>
    </reaction>
</comment>
<dbReference type="Pfam" id="PF05362">
    <property type="entry name" value="Lon_C"/>
    <property type="match status" value="1"/>
</dbReference>
<feature type="active site" evidence="2">
    <location>
        <position position="478"/>
    </location>
</feature>
<dbReference type="GO" id="GO:0030163">
    <property type="term" value="P:protein catabolic process"/>
    <property type="evidence" value="ECO:0007669"/>
    <property type="project" value="InterPro"/>
</dbReference>
<keyword evidence="1 2" id="KW-0645">Protease</keyword>
<keyword evidence="2" id="KW-0720">Serine protease</keyword>
<dbReference type="GO" id="GO:0004252">
    <property type="term" value="F:serine-type endopeptidase activity"/>
    <property type="evidence" value="ECO:0007669"/>
    <property type="project" value="UniProtKB-UniRule"/>
</dbReference>
<dbReference type="AlphaFoldDB" id="A0A433ZVI8"/>
<dbReference type="GO" id="GO:0005524">
    <property type="term" value="F:ATP binding"/>
    <property type="evidence" value="ECO:0007669"/>
    <property type="project" value="InterPro"/>
</dbReference>
<reference evidence="4 5" key="1">
    <citation type="submission" date="2017-08" db="EMBL/GenBank/DDBJ databases">
        <title>Draft genome sequence of pheromone producing symbiont Morganella morganii, of the female New Zealand grass grub Costelytra giveni.</title>
        <authorList>
            <person name="Laugraud A."/>
            <person name="Young S.D."/>
            <person name="Hurst M.H."/>
        </authorList>
    </citation>
    <scope>NUCLEOTIDE SEQUENCE [LARGE SCALE GENOMIC DNA]</scope>
    <source>
        <strain evidence="4 5">MMsCG</strain>
    </source>
</reference>
<evidence type="ECO:0000259" key="3">
    <source>
        <dbReference type="PROSITE" id="PS51786"/>
    </source>
</evidence>
<dbReference type="InterPro" id="IPR014721">
    <property type="entry name" value="Ribsml_uS5_D2-typ_fold_subgr"/>
</dbReference>
<dbReference type="InterPro" id="IPR020568">
    <property type="entry name" value="Ribosomal_Su5_D2-typ_SF"/>
</dbReference>
<proteinExistence type="inferred from homology"/>
<dbReference type="InterPro" id="IPR041699">
    <property type="entry name" value="AAA_32"/>
</dbReference>
<evidence type="ECO:0000313" key="5">
    <source>
        <dbReference type="Proteomes" id="UP000286908"/>
    </source>
</evidence>
<gene>
    <name evidence="4" type="ORF">CKG00_06840</name>
</gene>
<evidence type="ECO:0000313" key="4">
    <source>
        <dbReference type="EMBL" id="RUT66135.1"/>
    </source>
</evidence>
<dbReference type="Pfam" id="PF13654">
    <property type="entry name" value="AAA_32"/>
    <property type="match status" value="1"/>
</dbReference>
<dbReference type="EMBL" id="NRQY01000001">
    <property type="protein sequence ID" value="RUT66135.1"/>
    <property type="molecule type" value="Genomic_DNA"/>
</dbReference>
<evidence type="ECO:0000256" key="2">
    <source>
        <dbReference type="PROSITE-ProRule" id="PRU01122"/>
    </source>
</evidence>
<dbReference type="SUPFAM" id="SSF54211">
    <property type="entry name" value="Ribosomal protein S5 domain 2-like"/>
    <property type="match status" value="1"/>
</dbReference>
<feature type="active site" evidence="2">
    <location>
        <position position="435"/>
    </location>
</feature>
<dbReference type="InterPro" id="IPR027065">
    <property type="entry name" value="Lon_Prtase"/>
</dbReference>
<dbReference type="GO" id="GO:0006508">
    <property type="term" value="P:proteolysis"/>
    <property type="evidence" value="ECO:0007669"/>
    <property type="project" value="UniProtKB-KW"/>
</dbReference>
<dbReference type="OrthoDB" id="9758568at2"/>
<feature type="domain" description="Lon proteolytic" evidence="3">
    <location>
        <begin position="343"/>
        <end position="540"/>
    </location>
</feature>
<dbReference type="GO" id="GO:0004176">
    <property type="term" value="F:ATP-dependent peptidase activity"/>
    <property type="evidence" value="ECO:0007669"/>
    <property type="project" value="UniProtKB-UniRule"/>
</dbReference>
<protein>
    <recommendedName>
        <fullName evidence="2">endopeptidase La</fullName>
        <ecNumber evidence="2">3.4.21.53</ecNumber>
    </recommendedName>
</protein>
<dbReference type="EC" id="3.4.21.53" evidence="2"/>
<organism evidence="4 5">
    <name type="scientific">Morganella morganii</name>
    <name type="common">Proteus morganii</name>
    <dbReference type="NCBI Taxonomy" id="582"/>
    <lineage>
        <taxon>Bacteria</taxon>
        <taxon>Pseudomonadati</taxon>
        <taxon>Pseudomonadota</taxon>
        <taxon>Gammaproteobacteria</taxon>
        <taxon>Enterobacterales</taxon>
        <taxon>Morganellaceae</taxon>
        <taxon>Morganella</taxon>
    </lineage>
</organism>
<comment type="caution">
    <text evidence="4">The sequence shown here is derived from an EMBL/GenBank/DDBJ whole genome shotgun (WGS) entry which is preliminary data.</text>
</comment>
<dbReference type="Gene3D" id="3.30.230.10">
    <property type="match status" value="1"/>
</dbReference>
<dbReference type="PANTHER" id="PTHR10046">
    <property type="entry name" value="ATP DEPENDENT LON PROTEASE FAMILY MEMBER"/>
    <property type="match status" value="1"/>
</dbReference>
<dbReference type="Proteomes" id="UP000286908">
    <property type="component" value="Unassembled WGS sequence"/>
</dbReference>
<name>A0A433ZVI8_MORMO</name>
<evidence type="ECO:0000256" key="1">
    <source>
        <dbReference type="ARBA" id="ARBA00022670"/>
    </source>
</evidence>
<dbReference type="InterPro" id="IPR008269">
    <property type="entry name" value="Lon_proteolytic"/>
</dbReference>
<keyword evidence="2" id="KW-0378">Hydrolase</keyword>